<feature type="compositionally biased region" description="Basic and acidic residues" evidence="2">
    <location>
        <begin position="580"/>
        <end position="591"/>
    </location>
</feature>
<dbReference type="PANTHER" id="PTHR23509:SF48">
    <property type="entry name" value="INTRACELLULAR PHOSPHOLIPASE A1"/>
    <property type="match status" value="1"/>
</dbReference>
<dbReference type="STRING" id="451379.A0A0N5A9H1"/>
<proteinExistence type="inferred from homology"/>
<keyword evidence="4" id="KW-1185">Reference proteome</keyword>
<dbReference type="Proteomes" id="UP000046393">
    <property type="component" value="Unplaced"/>
</dbReference>
<accession>A0A0N5A9H1</accession>
<feature type="compositionally biased region" description="Acidic residues" evidence="2">
    <location>
        <begin position="592"/>
        <end position="609"/>
    </location>
</feature>
<dbReference type="SMART" id="SM01127">
    <property type="entry name" value="DDHD"/>
    <property type="match status" value="1"/>
</dbReference>
<dbReference type="GO" id="GO:0004620">
    <property type="term" value="F:phospholipase activity"/>
    <property type="evidence" value="ECO:0007669"/>
    <property type="project" value="TreeGrafter"/>
</dbReference>
<evidence type="ECO:0000256" key="1">
    <source>
        <dbReference type="ARBA" id="ARBA00038464"/>
    </source>
</evidence>
<evidence type="ECO:0000256" key="2">
    <source>
        <dbReference type="SAM" id="MobiDB-lite"/>
    </source>
</evidence>
<dbReference type="PROSITE" id="PS51043">
    <property type="entry name" value="DDHD"/>
    <property type="match status" value="1"/>
</dbReference>
<feature type="region of interest" description="Disordered" evidence="2">
    <location>
        <begin position="1"/>
        <end position="51"/>
    </location>
</feature>
<dbReference type="InterPro" id="IPR004177">
    <property type="entry name" value="DDHD_dom"/>
</dbReference>
<comment type="similarity">
    <text evidence="1">Belongs to the PA-PLA1 family.</text>
</comment>
<evidence type="ECO:0000259" key="3">
    <source>
        <dbReference type="PROSITE" id="PS51043"/>
    </source>
</evidence>
<dbReference type="GO" id="GO:0005737">
    <property type="term" value="C:cytoplasm"/>
    <property type="evidence" value="ECO:0007669"/>
    <property type="project" value="TreeGrafter"/>
</dbReference>
<dbReference type="GO" id="GO:0046872">
    <property type="term" value="F:metal ion binding"/>
    <property type="evidence" value="ECO:0007669"/>
    <property type="project" value="InterPro"/>
</dbReference>
<feature type="domain" description="DDHD" evidence="3">
    <location>
        <begin position="484"/>
        <end position="721"/>
    </location>
</feature>
<organism evidence="4 5">
    <name type="scientific">Syphacia muris</name>
    <dbReference type="NCBI Taxonomy" id="451379"/>
    <lineage>
        <taxon>Eukaryota</taxon>
        <taxon>Metazoa</taxon>
        <taxon>Ecdysozoa</taxon>
        <taxon>Nematoda</taxon>
        <taxon>Chromadorea</taxon>
        <taxon>Rhabditida</taxon>
        <taxon>Spirurina</taxon>
        <taxon>Oxyuridomorpha</taxon>
        <taxon>Oxyuroidea</taxon>
        <taxon>Oxyuridae</taxon>
        <taxon>Syphacia</taxon>
    </lineage>
</organism>
<evidence type="ECO:0000313" key="5">
    <source>
        <dbReference type="WBParaSite" id="SMUV_0000075001-mRNA-1"/>
    </source>
</evidence>
<name>A0A0N5A9H1_9BILA</name>
<evidence type="ECO:0000313" key="4">
    <source>
        <dbReference type="Proteomes" id="UP000046393"/>
    </source>
</evidence>
<dbReference type="Pfam" id="PF02862">
    <property type="entry name" value="DDHD"/>
    <property type="match status" value="1"/>
</dbReference>
<dbReference type="WBParaSite" id="SMUV_0000075001-mRNA-1">
    <property type="protein sequence ID" value="SMUV_0000075001-mRNA-1"/>
    <property type="gene ID" value="SMUV_0000075001"/>
</dbReference>
<feature type="compositionally biased region" description="Polar residues" evidence="2">
    <location>
        <begin position="613"/>
        <end position="626"/>
    </location>
</feature>
<dbReference type="InterPro" id="IPR058055">
    <property type="entry name" value="PA-PLA1"/>
</dbReference>
<dbReference type="AlphaFoldDB" id="A0A0N5A9H1"/>
<protein>
    <submittedName>
        <fullName evidence="5">DDHD domain-containing protein</fullName>
    </submittedName>
</protein>
<reference evidence="5" key="1">
    <citation type="submission" date="2017-02" db="UniProtKB">
        <authorList>
            <consortium name="WormBaseParasite"/>
        </authorList>
    </citation>
    <scope>IDENTIFICATION</scope>
</reference>
<feature type="compositionally biased region" description="Acidic residues" evidence="2">
    <location>
        <begin position="1"/>
        <end position="12"/>
    </location>
</feature>
<feature type="region of interest" description="Disordered" evidence="2">
    <location>
        <begin position="578"/>
        <end position="643"/>
    </location>
</feature>
<dbReference type="PANTHER" id="PTHR23509">
    <property type="entry name" value="PA-PL1 PHOSPHOLIPASE FAMILY"/>
    <property type="match status" value="1"/>
</dbReference>
<sequence>MSSSQESDEIAEEMLPSNSDTFHSSNDDNKTPIVEQQPSCFPGTDAVSDVGTDLRVKKPVETMPVEDECSSIPRVPPRSKKRRVSDLRCAEVRWFYRKVGETKWTPFKGRDSLFLEVYWRNSNGVELDNIAKEYISSLKRTDIFLSVVVLDGHYRCSDDFSSVSAIYWKDDKLEIRRGTWFLSDTLQPITPELAEPIEKHHLHYFRFQAIPETPVFSEKEASKKPVLTELKLDDQSEVKWNSVIDVVLYNTSKTSRFLRYITWGKGTALKRGYEEADWNDGGREISHLIFVVHGVGQKGYESLIARNTEQVRSTVYTHMEKNYPDEKSRPMFLPVEWRASLVLDDGLTEIVTLPKMSSVRRMLNSTVLDIMYYQSPLYRKEIMGGLVKSLNRAYSLFIEHHPDYSGPISLFAHSLGSVMCYDILTSWSPLTLYDKFVSSAVDEEVSSPDCQNADALKEFQSAREKLISLYGGFEKMLLSPDEQLKFKVTNLFCVGSPLAVFLIMRGAKSLLPDSDRVKRLYNIFHPYDPVAYRLEPLVHNQYSFVKPLKLFPALDPRSQKNYDTIAAELNKQYIKKMKAREKQEKTVKSEIEEKDNDDIAEDPDSESDDSPVRPTSSCSSIRSLSPQPHEETEQQKSWWKFGSSKKEKDSTEVAKEAVESPLENIEKIIASIPPEKKLQQRIDFQIQPMLTERGYYSLLKSHFSYWTSVDLAAFIVGQLYGKEQ</sequence>